<dbReference type="EMBL" id="BDSP01000133">
    <property type="protein sequence ID" value="GAX18967.1"/>
    <property type="molecule type" value="Genomic_DNA"/>
</dbReference>
<dbReference type="InParanoid" id="A0A1Z5JY70"/>
<dbReference type="GO" id="GO:0055129">
    <property type="term" value="P:L-proline biosynthetic process"/>
    <property type="evidence" value="ECO:0007669"/>
    <property type="project" value="TreeGrafter"/>
</dbReference>
<dbReference type="Proteomes" id="UP000198406">
    <property type="component" value="Unassembled WGS sequence"/>
</dbReference>
<dbReference type="Gene3D" id="3.40.50.720">
    <property type="entry name" value="NAD(P)-binding Rossmann-like Domain"/>
    <property type="match status" value="1"/>
</dbReference>
<sequence>MSPPETEFITLYHSSSDDSESTSLGTSLTPQRIGFVGFGTIASAIATGLATQQSVPISYLAVSRRSEKRSSALQKSFPDLVSIHDDNQQVVDTADIIFLCVLPEQTSSVLQKLKFDAHRHTLVSLVSTSTIEDLCRDAQLPPERVFKMICLPAVARCNGICLLLTPTQKDPPILTELCEALGGCVQARDAQQMSALMVTTCLMGSFYGVLRNNREFLVRHGLDRDQASFLVGRLYDSMVQDAVQVQKDPNGFDQLIAEQTPGGLNDQGLRNLEALGALDAYDQVQTAILSRILGESDGSLPFESR</sequence>
<evidence type="ECO:0000256" key="2">
    <source>
        <dbReference type="PIRSR" id="PIRSR000193-1"/>
    </source>
</evidence>
<gene>
    <name evidence="4" type="ORF">FisN_8Hh187</name>
</gene>
<reference evidence="4 5" key="1">
    <citation type="journal article" date="2015" name="Plant Cell">
        <title>Oil accumulation by the oleaginous diatom Fistulifera solaris as revealed by the genome and transcriptome.</title>
        <authorList>
            <person name="Tanaka T."/>
            <person name="Maeda Y."/>
            <person name="Veluchamy A."/>
            <person name="Tanaka M."/>
            <person name="Abida H."/>
            <person name="Marechal E."/>
            <person name="Bowler C."/>
            <person name="Muto M."/>
            <person name="Sunaga Y."/>
            <person name="Tanaka M."/>
            <person name="Yoshino T."/>
            <person name="Taniguchi T."/>
            <person name="Fukuda Y."/>
            <person name="Nemoto M."/>
            <person name="Matsumoto M."/>
            <person name="Wong P.S."/>
            <person name="Aburatani S."/>
            <person name="Fujibuchi W."/>
        </authorList>
    </citation>
    <scope>NUCLEOTIDE SEQUENCE [LARGE SCALE GENOMIC DNA]</scope>
    <source>
        <strain evidence="4 5">JPCC DA0580</strain>
    </source>
</reference>
<dbReference type="InterPro" id="IPR000304">
    <property type="entry name" value="Pyrroline-COOH_reductase"/>
</dbReference>
<dbReference type="AlphaFoldDB" id="A0A1Z5JY70"/>
<evidence type="ECO:0000259" key="3">
    <source>
        <dbReference type="Pfam" id="PF03807"/>
    </source>
</evidence>
<organism evidence="4 5">
    <name type="scientific">Fistulifera solaris</name>
    <name type="common">Oleaginous diatom</name>
    <dbReference type="NCBI Taxonomy" id="1519565"/>
    <lineage>
        <taxon>Eukaryota</taxon>
        <taxon>Sar</taxon>
        <taxon>Stramenopiles</taxon>
        <taxon>Ochrophyta</taxon>
        <taxon>Bacillariophyta</taxon>
        <taxon>Bacillariophyceae</taxon>
        <taxon>Bacillariophycidae</taxon>
        <taxon>Naviculales</taxon>
        <taxon>Naviculaceae</taxon>
        <taxon>Fistulifera</taxon>
    </lineage>
</organism>
<dbReference type="PIRSF" id="PIRSF000193">
    <property type="entry name" value="Pyrrol-5-carb_rd"/>
    <property type="match status" value="1"/>
</dbReference>
<evidence type="ECO:0000256" key="1">
    <source>
        <dbReference type="ARBA" id="ARBA00005525"/>
    </source>
</evidence>
<proteinExistence type="inferred from homology"/>
<evidence type="ECO:0000313" key="4">
    <source>
        <dbReference type="EMBL" id="GAX18967.1"/>
    </source>
</evidence>
<dbReference type="SUPFAM" id="SSF51735">
    <property type="entry name" value="NAD(P)-binding Rossmann-fold domains"/>
    <property type="match status" value="1"/>
</dbReference>
<dbReference type="GO" id="GO:0004735">
    <property type="term" value="F:pyrroline-5-carboxylate reductase activity"/>
    <property type="evidence" value="ECO:0007669"/>
    <property type="project" value="InterPro"/>
</dbReference>
<evidence type="ECO:0000313" key="5">
    <source>
        <dbReference type="Proteomes" id="UP000198406"/>
    </source>
</evidence>
<feature type="domain" description="Pyrroline-5-carboxylate reductase catalytic N-terminal" evidence="3">
    <location>
        <begin position="32"/>
        <end position="126"/>
    </location>
</feature>
<keyword evidence="5" id="KW-1185">Reference proteome</keyword>
<accession>A0A1Z5JY70</accession>
<comment type="caution">
    <text evidence="4">The sequence shown here is derived from an EMBL/GenBank/DDBJ whole genome shotgun (WGS) entry which is preliminary data.</text>
</comment>
<feature type="binding site" evidence="2">
    <location>
        <position position="87"/>
    </location>
    <ligand>
        <name>NADPH</name>
        <dbReference type="ChEBI" id="CHEBI:57783"/>
    </ligand>
</feature>
<dbReference type="Pfam" id="PF03807">
    <property type="entry name" value="F420_oxidored"/>
    <property type="match status" value="1"/>
</dbReference>
<dbReference type="PANTHER" id="PTHR11645:SF13">
    <property type="entry name" value="PYRROLINE-5-CARBOXYLATE REDUCTASE CATALYTIC N-TERMINAL DOMAIN-CONTAINING PROTEIN"/>
    <property type="match status" value="1"/>
</dbReference>
<protein>
    <recommendedName>
        <fullName evidence="3">Pyrroline-5-carboxylate reductase catalytic N-terminal domain-containing protein</fullName>
    </recommendedName>
</protein>
<comment type="similarity">
    <text evidence="1">Belongs to the pyrroline-5-carboxylate reductase family.</text>
</comment>
<dbReference type="InterPro" id="IPR028939">
    <property type="entry name" value="P5C_Rdtase_cat_N"/>
</dbReference>
<name>A0A1Z5JY70_FISSO</name>
<keyword evidence="2" id="KW-0521">NADP</keyword>
<dbReference type="OrthoDB" id="10263291at2759"/>
<dbReference type="PANTHER" id="PTHR11645">
    <property type="entry name" value="PYRROLINE-5-CARBOXYLATE REDUCTASE"/>
    <property type="match status" value="1"/>
</dbReference>
<dbReference type="InterPro" id="IPR036291">
    <property type="entry name" value="NAD(P)-bd_dom_sf"/>
</dbReference>